<dbReference type="KEGG" id="csyr:103251694"/>
<dbReference type="InterPro" id="IPR013083">
    <property type="entry name" value="Znf_RING/FYVE/PHD"/>
</dbReference>
<evidence type="ECO:0000256" key="17">
    <source>
        <dbReference type="ARBA" id="ARBA00022843"/>
    </source>
</evidence>
<keyword evidence="16" id="KW-0862">Zinc</keyword>
<keyword evidence="20" id="KW-0233">DNA recombination</keyword>
<proteinExistence type="inferred from homology"/>
<keyword evidence="30" id="KW-1185">Reference proteome</keyword>
<keyword evidence="11" id="KW-0479">Metal-binding</keyword>
<dbReference type="OrthoDB" id="26899at2759"/>
<dbReference type="STRING" id="1868482.ENSTSYP00000006573"/>
<evidence type="ECO:0000256" key="23">
    <source>
        <dbReference type="ARBA" id="ARBA00023306"/>
    </source>
</evidence>
<evidence type="ECO:0000256" key="15">
    <source>
        <dbReference type="ARBA" id="ARBA00022786"/>
    </source>
</evidence>
<keyword evidence="9" id="KW-0132">Cell division</keyword>
<keyword evidence="21" id="KW-0234">DNA repair</keyword>
<keyword evidence="13 28" id="KW-0863">Zinc-finger</keyword>
<evidence type="ECO:0000313" key="30">
    <source>
        <dbReference type="Proteomes" id="UP000189704"/>
    </source>
</evidence>
<evidence type="ECO:0000256" key="21">
    <source>
        <dbReference type="ARBA" id="ARBA00023204"/>
    </source>
</evidence>
<evidence type="ECO:0000256" key="8">
    <source>
        <dbReference type="ARBA" id="ARBA00022553"/>
    </source>
</evidence>
<evidence type="ECO:0000256" key="24">
    <source>
        <dbReference type="ARBA" id="ARBA00031731"/>
    </source>
</evidence>
<evidence type="ECO:0000256" key="19">
    <source>
        <dbReference type="ARBA" id="ARBA00022990"/>
    </source>
</evidence>
<evidence type="ECO:0000256" key="26">
    <source>
        <dbReference type="ARBA" id="ARBA00063220"/>
    </source>
</evidence>
<comment type="subunit">
    <text evidence="26">Component of the SMC5-SMC6 complex which consists at least of SMC5, SMC6, NSMCE2, NSMCE1, NSMCE4A or EID3 and NSMCE3.</text>
</comment>
<keyword evidence="31" id="KW-0436">Ligase</keyword>
<evidence type="ECO:0000256" key="25">
    <source>
        <dbReference type="ARBA" id="ARBA00032533"/>
    </source>
</evidence>
<evidence type="ECO:0000256" key="7">
    <source>
        <dbReference type="ARBA" id="ARBA00022499"/>
    </source>
</evidence>
<evidence type="ECO:0000256" key="27">
    <source>
        <dbReference type="ARBA" id="ARBA00082048"/>
    </source>
</evidence>
<evidence type="ECO:0000256" key="10">
    <source>
        <dbReference type="ARBA" id="ARBA00022679"/>
    </source>
</evidence>
<dbReference type="Gene3D" id="3.30.40.10">
    <property type="entry name" value="Zinc/RING finger domain, C3HC4 (zinc finger)"/>
    <property type="match status" value="1"/>
</dbReference>
<evidence type="ECO:0000313" key="31">
    <source>
        <dbReference type="RefSeq" id="XP_021564368.1"/>
    </source>
</evidence>
<keyword evidence="19" id="KW-0007">Acetylation</keyword>
<evidence type="ECO:0000256" key="20">
    <source>
        <dbReference type="ARBA" id="ARBA00023172"/>
    </source>
</evidence>
<dbReference type="InterPro" id="IPR004181">
    <property type="entry name" value="Znf_MIZ"/>
</dbReference>
<dbReference type="AlphaFoldDB" id="A0A3Q0DRB5"/>
<evidence type="ECO:0000256" key="16">
    <source>
        <dbReference type="ARBA" id="ARBA00022833"/>
    </source>
</evidence>
<reference evidence="31" key="1">
    <citation type="submission" date="2025-08" db="UniProtKB">
        <authorList>
            <consortium name="RefSeq"/>
        </authorList>
    </citation>
    <scope>IDENTIFICATION</scope>
</reference>
<evidence type="ECO:0000256" key="4">
    <source>
        <dbReference type="ARBA" id="ARBA00008212"/>
    </source>
</evidence>
<evidence type="ECO:0000256" key="11">
    <source>
        <dbReference type="ARBA" id="ARBA00022723"/>
    </source>
</evidence>
<evidence type="ECO:0000256" key="12">
    <source>
        <dbReference type="ARBA" id="ARBA00022763"/>
    </source>
</evidence>
<dbReference type="GO" id="GO:0061665">
    <property type="term" value="F:SUMO ligase activity"/>
    <property type="evidence" value="ECO:0007669"/>
    <property type="project" value="TreeGrafter"/>
</dbReference>
<keyword evidence="12" id="KW-0227">DNA damage</keyword>
<evidence type="ECO:0000256" key="1">
    <source>
        <dbReference type="ARBA" id="ARBA00004322"/>
    </source>
</evidence>
<dbReference type="RefSeq" id="XP_021564368.1">
    <property type="nucleotide sequence ID" value="XM_021708693.1"/>
</dbReference>
<dbReference type="InterPro" id="IPR026846">
    <property type="entry name" value="Nse2(Mms21)"/>
</dbReference>
<dbReference type="FunFam" id="3.30.40.10:FF:000343">
    <property type="entry name" value="E3 SUMO-protein ligase NSE2 isoform X1"/>
    <property type="match status" value="1"/>
</dbReference>
<evidence type="ECO:0000256" key="9">
    <source>
        <dbReference type="ARBA" id="ARBA00022618"/>
    </source>
</evidence>
<sequence>MARTGGVHEAVESKGLCSDECVCYLVKCPASGMQLSADEGSACGETKGPQRSASALALIGKILEKDIVAEIIDSRAKQKDACCLWPREWHYTEQGVTDSSARWNCCWINSVLRENGQSAARAYYPPEVSSECSMDKAMLEFAIMDRQLNHYIKAVQSAINHVKEERPENIPDLKLLVEKKFLALQSKNSDADFQNNEKFVQYKQQLKELKKQCGLPADREADAPGVDEDMIVTQSQMNLVCPITQLEMKKPVRNKVCGHTYEEEAILRMIQARHKRKKKACCPKIGCSHTDMRRSDLIQDEALRRAIENHHKRRQRHSE</sequence>
<name>A0A3Q0DRB5_CARSF</name>
<feature type="domain" description="SP-RING-type" evidence="29">
    <location>
        <begin position="226"/>
        <end position="312"/>
    </location>
</feature>
<evidence type="ECO:0000256" key="22">
    <source>
        <dbReference type="ARBA" id="ARBA00023242"/>
    </source>
</evidence>
<dbReference type="GeneID" id="103251694"/>
<keyword evidence="18" id="KW-0779">Telomere</keyword>
<dbReference type="GO" id="GO:0008270">
    <property type="term" value="F:zinc ion binding"/>
    <property type="evidence" value="ECO:0007669"/>
    <property type="project" value="UniProtKB-KW"/>
</dbReference>
<evidence type="ECO:0000256" key="13">
    <source>
        <dbReference type="ARBA" id="ARBA00022771"/>
    </source>
</evidence>
<dbReference type="GO" id="GO:0000724">
    <property type="term" value="P:double-strand break repair via homologous recombination"/>
    <property type="evidence" value="ECO:0007669"/>
    <property type="project" value="InterPro"/>
</dbReference>
<comment type="subcellular location">
    <subcellularLocation>
        <location evidence="2">Chromosome</location>
        <location evidence="2">Telomere</location>
    </subcellularLocation>
    <subcellularLocation>
        <location evidence="1">Nucleus</location>
        <location evidence="1">PML body</location>
    </subcellularLocation>
</comment>
<gene>
    <name evidence="31" type="primary">NSMCE2</name>
</gene>
<keyword evidence="17" id="KW-0832">Ubl conjugation</keyword>
<dbReference type="GO" id="GO:0000781">
    <property type="term" value="C:chromosome, telomeric region"/>
    <property type="evidence" value="ECO:0007669"/>
    <property type="project" value="UniProtKB-SubCell"/>
</dbReference>
<dbReference type="GO" id="GO:0016874">
    <property type="term" value="F:ligase activity"/>
    <property type="evidence" value="ECO:0007669"/>
    <property type="project" value="UniProtKB-KW"/>
</dbReference>
<dbReference type="CDD" id="cd16651">
    <property type="entry name" value="SPL-RING_NSE2"/>
    <property type="match status" value="1"/>
</dbReference>
<dbReference type="PROSITE" id="PS51044">
    <property type="entry name" value="ZF_SP_RING"/>
    <property type="match status" value="1"/>
</dbReference>
<evidence type="ECO:0000256" key="6">
    <source>
        <dbReference type="ARBA" id="ARBA00022454"/>
    </source>
</evidence>
<accession>A0A3Q0DRB5</accession>
<keyword evidence="6" id="KW-0158">Chromosome</keyword>
<organism evidence="30 31">
    <name type="scientific">Carlito syrichta</name>
    <name type="common">Philippine tarsier</name>
    <name type="synonym">Tarsius syrichta</name>
    <dbReference type="NCBI Taxonomy" id="1868482"/>
    <lineage>
        <taxon>Eukaryota</taxon>
        <taxon>Metazoa</taxon>
        <taxon>Chordata</taxon>
        <taxon>Craniata</taxon>
        <taxon>Vertebrata</taxon>
        <taxon>Euteleostomi</taxon>
        <taxon>Mammalia</taxon>
        <taxon>Eutheria</taxon>
        <taxon>Euarchontoglires</taxon>
        <taxon>Primates</taxon>
        <taxon>Haplorrhini</taxon>
        <taxon>Tarsiiformes</taxon>
        <taxon>Tarsiidae</taxon>
        <taxon>Carlito</taxon>
    </lineage>
</organism>
<keyword evidence="7" id="KW-1017">Isopeptide bond</keyword>
<dbReference type="GO" id="GO:0030915">
    <property type="term" value="C:Smc5-Smc6 complex"/>
    <property type="evidence" value="ECO:0007669"/>
    <property type="project" value="InterPro"/>
</dbReference>
<keyword evidence="8" id="KW-0597">Phosphoprotein</keyword>
<evidence type="ECO:0000256" key="28">
    <source>
        <dbReference type="PROSITE-ProRule" id="PRU00452"/>
    </source>
</evidence>
<evidence type="ECO:0000256" key="3">
    <source>
        <dbReference type="ARBA" id="ARBA00004718"/>
    </source>
</evidence>
<comment type="similarity">
    <text evidence="4">Belongs to the NSE2 family.</text>
</comment>
<keyword evidence="10" id="KW-0808">Transferase</keyword>
<protein>
    <recommendedName>
        <fullName evidence="5">E3 SUMO-protein ligase NSE2</fullName>
    </recommendedName>
    <alternativeName>
        <fullName evidence="24">E3 SUMO-protein transferase NSE2</fullName>
    </alternativeName>
    <alternativeName>
        <fullName evidence="27">MMS21 homolog</fullName>
    </alternativeName>
    <alternativeName>
        <fullName evidence="25">Non-structural maintenance of chromosomes element 2 homolog</fullName>
    </alternativeName>
</protein>
<dbReference type="Pfam" id="PF11789">
    <property type="entry name" value="zf-Nse"/>
    <property type="match status" value="1"/>
</dbReference>
<dbReference type="SUPFAM" id="SSF57850">
    <property type="entry name" value="RING/U-box"/>
    <property type="match status" value="1"/>
</dbReference>
<comment type="pathway">
    <text evidence="3">Protein modification; protein sumoylation.</text>
</comment>
<dbReference type="PANTHER" id="PTHR21330:SF1">
    <property type="entry name" value="E3 SUMO-PROTEIN LIGASE NSE2"/>
    <property type="match status" value="1"/>
</dbReference>
<evidence type="ECO:0000256" key="14">
    <source>
        <dbReference type="ARBA" id="ARBA00022776"/>
    </source>
</evidence>
<evidence type="ECO:0000256" key="18">
    <source>
        <dbReference type="ARBA" id="ARBA00022895"/>
    </source>
</evidence>
<evidence type="ECO:0000256" key="2">
    <source>
        <dbReference type="ARBA" id="ARBA00004574"/>
    </source>
</evidence>
<keyword evidence="15" id="KW-0833">Ubl conjugation pathway</keyword>
<dbReference type="PANTHER" id="PTHR21330">
    <property type="entry name" value="E3 SUMO-PROTEIN LIGASE NSE2"/>
    <property type="match status" value="1"/>
</dbReference>
<dbReference type="GO" id="GO:0016605">
    <property type="term" value="C:PML body"/>
    <property type="evidence" value="ECO:0007669"/>
    <property type="project" value="UniProtKB-SubCell"/>
</dbReference>
<keyword evidence="23" id="KW-0131">Cell cycle</keyword>
<evidence type="ECO:0000256" key="5">
    <source>
        <dbReference type="ARBA" id="ARBA00020923"/>
    </source>
</evidence>
<dbReference type="UniPathway" id="UPA00886"/>
<keyword evidence="22" id="KW-0539">Nucleus</keyword>
<dbReference type="GO" id="GO:0016925">
    <property type="term" value="P:protein sumoylation"/>
    <property type="evidence" value="ECO:0007669"/>
    <property type="project" value="UniProtKB-UniPathway"/>
</dbReference>
<dbReference type="CTD" id="286053"/>
<keyword evidence="14" id="KW-0498">Mitosis</keyword>
<evidence type="ECO:0000259" key="29">
    <source>
        <dbReference type="PROSITE" id="PS51044"/>
    </source>
</evidence>
<dbReference type="GO" id="GO:0051301">
    <property type="term" value="P:cell division"/>
    <property type="evidence" value="ECO:0007669"/>
    <property type="project" value="UniProtKB-KW"/>
</dbReference>
<dbReference type="Proteomes" id="UP000189704">
    <property type="component" value="Unplaced"/>
</dbReference>